<feature type="transmembrane region" description="Helical" evidence="8">
    <location>
        <begin position="37"/>
        <end position="58"/>
    </location>
</feature>
<protein>
    <recommendedName>
        <fullName evidence="8">Ion-translocating oxidoreductase complex subunit A</fullName>
        <ecNumber evidence="8">7.-.-.-</ecNumber>
    </recommendedName>
    <alternativeName>
        <fullName evidence="8">Rnf electron transport complex subunit A</fullName>
    </alternativeName>
</protein>
<dbReference type="Pfam" id="PF02508">
    <property type="entry name" value="Rnf-Nqr"/>
    <property type="match status" value="1"/>
</dbReference>
<evidence type="ECO:0000313" key="10">
    <source>
        <dbReference type="Proteomes" id="UP001348492"/>
    </source>
</evidence>
<dbReference type="InterPro" id="IPR050133">
    <property type="entry name" value="NqrDE/RnfAE_oxidrdctase"/>
</dbReference>
<dbReference type="EC" id="7.-.-.-" evidence="8"/>
<dbReference type="InterPro" id="IPR003667">
    <property type="entry name" value="NqrDE/RnfAE"/>
</dbReference>
<reference evidence="9 10" key="1">
    <citation type="journal article" date="2023" name="PLoS ONE">
        <title>Genome-based metabolic and phylogenomic analysis of three Terrisporobacter species.</title>
        <authorList>
            <person name="Boer T."/>
            <person name="Bengelsdorf F.R."/>
            <person name="Bomeke M."/>
            <person name="Daniel R."/>
            <person name="Poehlein A."/>
        </authorList>
    </citation>
    <scope>NUCLEOTIDE SEQUENCE [LARGE SCALE GENOMIC DNA]</scope>
    <source>
        <strain evidence="9 10">DSM 1288</strain>
    </source>
</reference>
<feature type="transmembrane region" description="Helical" evidence="8">
    <location>
        <begin position="6"/>
        <end position="30"/>
    </location>
</feature>
<dbReference type="RefSeq" id="WP_018591547.1">
    <property type="nucleotide sequence ID" value="NZ_CP117523.1"/>
</dbReference>
<keyword evidence="2 8" id="KW-0813">Transport</keyword>
<dbReference type="InterPro" id="IPR011293">
    <property type="entry name" value="Ion_transpt_RnfA/RsxA"/>
</dbReference>
<dbReference type="PANTHER" id="PTHR30335:SF0">
    <property type="entry name" value="ION-TRANSLOCATING OXIDOREDUCTASE COMPLEX SUBUNIT A"/>
    <property type="match status" value="1"/>
</dbReference>
<dbReference type="EMBL" id="CP117523">
    <property type="protein sequence ID" value="WWD84900.1"/>
    <property type="molecule type" value="Genomic_DNA"/>
</dbReference>
<dbReference type="NCBIfam" id="NF003481">
    <property type="entry name" value="PRK05151.1"/>
    <property type="match status" value="1"/>
</dbReference>
<evidence type="ECO:0000256" key="6">
    <source>
        <dbReference type="ARBA" id="ARBA00022989"/>
    </source>
</evidence>
<comment type="similarity">
    <text evidence="8">Belongs to the NqrDE/RnfAE family.</text>
</comment>
<organism evidence="9 10">
    <name type="scientific">Terrisporobacter glycolicus ATCC 14880 = DSM 1288</name>
    <dbReference type="NCBI Taxonomy" id="1121315"/>
    <lineage>
        <taxon>Bacteria</taxon>
        <taxon>Bacillati</taxon>
        <taxon>Bacillota</taxon>
        <taxon>Clostridia</taxon>
        <taxon>Peptostreptococcales</taxon>
        <taxon>Peptostreptococcaceae</taxon>
        <taxon>Terrisporobacter</taxon>
    </lineage>
</organism>
<keyword evidence="3 8" id="KW-0812">Transmembrane</keyword>
<feature type="transmembrane region" description="Helical" evidence="8">
    <location>
        <begin position="133"/>
        <end position="151"/>
    </location>
</feature>
<keyword evidence="8" id="KW-1003">Cell membrane</keyword>
<evidence type="ECO:0000313" key="9">
    <source>
        <dbReference type="EMBL" id="WWD84900.1"/>
    </source>
</evidence>
<keyword evidence="5 8" id="KW-0249">Electron transport</keyword>
<evidence type="ECO:0000256" key="7">
    <source>
        <dbReference type="ARBA" id="ARBA00023136"/>
    </source>
</evidence>
<dbReference type="PIRSF" id="PIRSF006102">
    <property type="entry name" value="NQR_DE"/>
    <property type="match status" value="1"/>
</dbReference>
<evidence type="ECO:0000256" key="8">
    <source>
        <dbReference type="HAMAP-Rule" id="MF_00459"/>
    </source>
</evidence>
<name>A0ABZ2EYJ7_9FIRM</name>
<evidence type="ECO:0000256" key="5">
    <source>
        <dbReference type="ARBA" id="ARBA00022982"/>
    </source>
</evidence>
<accession>A0ABZ2EYJ7</accession>
<evidence type="ECO:0000256" key="3">
    <source>
        <dbReference type="ARBA" id="ARBA00022692"/>
    </source>
</evidence>
<dbReference type="Proteomes" id="UP001348492">
    <property type="component" value="Chromosome"/>
</dbReference>
<gene>
    <name evidence="9" type="primary">rnfA_2</name>
    <name evidence="8" type="synonym">rnfA</name>
    <name evidence="9" type="ORF">TEGL_33440</name>
</gene>
<keyword evidence="4 8" id="KW-1278">Translocase</keyword>
<feature type="transmembrane region" description="Helical" evidence="8">
    <location>
        <begin position="98"/>
        <end position="121"/>
    </location>
</feature>
<keyword evidence="7 8" id="KW-0472">Membrane</keyword>
<sequence length="192" mass="20445">MNYILLFLSIVLVNNVITSQFLGICPFLGVSKKVDTAAGMGVAVTFVLALASVITFFIQKLLNLTGTSGYLQTIAFILVIASIVQFVEMFIKKSSPSLYQALGVYLPLITTNCAVLGIALVNVQNNYNIVETLINGAGAGVGFTLAIVLFAGIRERLELADIPESFQGYPIALISAALMSIAFLGFTGLIKL</sequence>
<keyword evidence="6 8" id="KW-1133">Transmembrane helix</keyword>
<dbReference type="PANTHER" id="PTHR30335">
    <property type="entry name" value="INTEGRAL MEMBRANE PROTEIN OF SOXR-REDUCING COMPLEX"/>
    <property type="match status" value="1"/>
</dbReference>
<evidence type="ECO:0000256" key="1">
    <source>
        <dbReference type="ARBA" id="ARBA00004127"/>
    </source>
</evidence>
<feature type="transmembrane region" description="Helical" evidence="8">
    <location>
        <begin position="171"/>
        <end position="190"/>
    </location>
</feature>
<comment type="function">
    <text evidence="8">Part of a membrane-bound complex that couples electron transfer with translocation of ions across the membrane.</text>
</comment>
<dbReference type="HAMAP" id="MF_00459">
    <property type="entry name" value="RsxA_RnfA"/>
    <property type="match status" value="1"/>
</dbReference>
<evidence type="ECO:0000256" key="2">
    <source>
        <dbReference type="ARBA" id="ARBA00022448"/>
    </source>
</evidence>
<proteinExistence type="inferred from homology"/>
<dbReference type="NCBIfam" id="TIGR01943">
    <property type="entry name" value="rnfA"/>
    <property type="match status" value="1"/>
</dbReference>
<feature type="transmembrane region" description="Helical" evidence="8">
    <location>
        <begin position="70"/>
        <end position="91"/>
    </location>
</feature>
<evidence type="ECO:0000256" key="4">
    <source>
        <dbReference type="ARBA" id="ARBA00022967"/>
    </source>
</evidence>
<comment type="subcellular location">
    <subcellularLocation>
        <location evidence="8">Cell membrane</location>
        <topology evidence="8">Multi-pass membrane protein</topology>
    </subcellularLocation>
    <subcellularLocation>
        <location evidence="1">Endomembrane system</location>
        <topology evidence="1">Multi-pass membrane protein</topology>
    </subcellularLocation>
</comment>
<comment type="subunit">
    <text evidence="8">The complex is composed of six subunits: RnfA, RnfB, RnfC, RnfD, RnfE and RnfG.</text>
</comment>
<keyword evidence="10" id="KW-1185">Reference proteome</keyword>